<organism evidence="1 2">
    <name type="scientific">Tumidithrix elongata BACA0141</name>
    <dbReference type="NCBI Taxonomy" id="2716417"/>
    <lineage>
        <taxon>Bacteria</taxon>
        <taxon>Bacillati</taxon>
        <taxon>Cyanobacteriota</taxon>
        <taxon>Cyanophyceae</taxon>
        <taxon>Pseudanabaenales</taxon>
        <taxon>Pseudanabaenaceae</taxon>
        <taxon>Tumidithrix</taxon>
        <taxon>Tumidithrix elongata</taxon>
    </lineage>
</organism>
<sequence length="131" mass="13919">FPMKPLFCLYCKVLSCTKAQRINQLVSDVQAAMNSTVMVTDEGTKTADASLQLAQGTANAFNSVSESVNSVFLNNQQIALSAKQQAVAVQQVISAMNAINLGSKETAQGMTQVKSSTDELKTVATNLMALI</sequence>
<keyword evidence="2" id="KW-1185">Reference proteome</keyword>
<name>A0AAW9Q2L5_9CYAN</name>
<protein>
    <recommendedName>
        <fullName evidence="3">Methyl-accepting chemotaxis protein</fullName>
    </recommendedName>
</protein>
<dbReference type="AlphaFoldDB" id="A0AAW9Q2L5"/>
<dbReference type="EMBL" id="JAZBJZ010000138">
    <property type="protein sequence ID" value="MEE3719492.1"/>
    <property type="molecule type" value="Genomic_DNA"/>
</dbReference>
<proteinExistence type="predicted"/>
<evidence type="ECO:0000313" key="1">
    <source>
        <dbReference type="EMBL" id="MEE3719492.1"/>
    </source>
</evidence>
<dbReference type="Proteomes" id="UP001333818">
    <property type="component" value="Unassembled WGS sequence"/>
</dbReference>
<dbReference type="SUPFAM" id="SSF58104">
    <property type="entry name" value="Methyl-accepting chemotaxis protein (MCP) signaling domain"/>
    <property type="match status" value="1"/>
</dbReference>
<comment type="caution">
    <text evidence="1">The sequence shown here is derived from an EMBL/GenBank/DDBJ whole genome shotgun (WGS) entry which is preliminary data.</text>
</comment>
<dbReference type="Gene3D" id="1.10.287.950">
    <property type="entry name" value="Methyl-accepting chemotaxis protein"/>
    <property type="match status" value="1"/>
</dbReference>
<evidence type="ECO:0000313" key="2">
    <source>
        <dbReference type="Proteomes" id="UP001333818"/>
    </source>
</evidence>
<accession>A0AAW9Q2L5</accession>
<evidence type="ECO:0008006" key="3">
    <source>
        <dbReference type="Google" id="ProtNLM"/>
    </source>
</evidence>
<reference evidence="1" key="1">
    <citation type="submission" date="2024-01" db="EMBL/GenBank/DDBJ databases">
        <title>Bank of Algae and Cyanobacteria of the Azores (BACA) strain genomes.</title>
        <authorList>
            <person name="Luz R."/>
            <person name="Cordeiro R."/>
            <person name="Fonseca A."/>
            <person name="Goncalves V."/>
        </authorList>
    </citation>
    <scope>NUCLEOTIDE SEQUENCE</scope>
    <source>
        <strain evidence="1">BACA0141</strain>
    </source>
</reference>
<gene>
    <name evidence="1" type="ORF">V2H45_22365</name>
</gene>
<feature type="non-terminal residue" evidence="1">
    <location>
        <position position="1"/>
    </location>
</feature>